<dbReference type="AlphaFoldDB" id="A0A4C1ZZM6"/>
<sequence>MLPRSTQVMRPQIASGICDKPGGMGVIPEQGELSTQNAFNGSQIKEVVSNRPVVGGRGDCSRRGVRLY</sequence>
<evidence type="ECO:0000313" key="2">
    <source>
        <dbReference type="Proteomes" id="UP000299102"/>
    </source>
</evidence>
<organism evidence="1 2">
    <name type="scientific">Eumeta variegata</name>
    <name type="common">Bagworm moth</name>
    <name type="synonym">Eumeta japonica</name>
    <dbReference type="NCBI Taxonomy" id="151549"/>
    <lineage>
        <taxon>Eukaryota</taxon>
        <taxon>Metazoa</taxon>
        <taxon>Ecdysozoa</taxon>
        <taxon>Arthropoda</taxon>
        <taxon>Hexapoda</taxon>
        <taxon>Insecta</taxon>
        <taxon>Pterygota</taxon>
        <taxon>Neoptera</taxon>
        <taxon>Endopterygota</taxon>
        <taxon>Lepidoptera</taxon>
        <taxon>Glossata</taxon>
        <taxon>Ditrysia</taxon>
        <taxon>Tineoidea</taxon>
        <taxon>Psychidae</taxon>
        <taxon>Oiketicinae</taxon>
        <taxon>Eumeta</taxon>
    </lineage>
</organism>
<keyword evidence="2" id="KW-1185">Reference proteome</keyword>
<accession>A0A4C1ZZM6</accession>
<reference evidence="1 2" key="1">
    <citation type="journal article" date="2019" name="Commun. Biol.">
        <title>The bagworm genome reveals a unique fibroin gene that provides high tensile strength.</title>
        <authorList>
            <person name="Kono N."/>
            <person name="Nakamura H."/>
            <person name="Ohtoshi R."/>
            <person name="Tomita M."/>
            <person name="Numata K."/>
            <person name="Arakawa K."/>
        </authorList>
    </citation>
    <scope>NUCLEOTIDE SEQUENCE [LARGE SCALE GENOMIC DNA]</scope>
</reference>
<protein>
    <submittedName>
        <fullName evidence="1">Uncharacterized protein</fullName>
    </submittedName>
</protein>
<name>A0A4C1ZZM6_EUMVA</name>
<gene>
    <name evidence="1" type="ORF">EVAR_63959_1</name>
</gene>
<comment type="caution">
    <text evidence="1">The sequence shown here is derived from an EMBL/GenBank/DDBJ whole genome shotgun (WGS) entry which is preliminary data.</text>
</comment>
<proteinExistence type="predicted"/>
<evidence type="ECO:0000313" key="1">
    <source>
        <dbReference type="EMBL" id="GBP92343.1"/>
    </source>
</evidence>
<dbReference type="Proteomes" id="UP000299102">
    <property type="component" value="Unassembled WGS sequence"/>
</dbReference>
<dbReference type="EMBL" id="BGZK01002266">
    <property type="protein sequence ID" value="GBP92343.1"/>
    <property type="molecule type" value="Genomic_DNA"/>
</dbReference>